<accession>A0AAE0FKV5</accession>
<evidence type="ECO:0000313" key="1">
    <source>
        <dbReference type="EMBL" id="KAK3261712.1"/>
    </source>
</evidence>
<comment type="caution">
    <text evidence="1">The sequence shown here is derived from an EMBL/GenBank/DDBJ whole genome shotgun (WGS) entry which is preliminary data.</text>
</comment>
<evidence type="ECO:0008006" key="3">
    <source>
        <dbReference type="Google" id="ProtNLM"/>
    </source>
</evidence>
<dbReference type="PANTHER" id="PTHR37909:SF1">
    <property type="entry name" value="S-ADENOSYL-L-METHIONINE-DEPENDENT METHYLTRANSFERASES SUPERFAMILY PROTEIN"/>
    <property type="match status" value="1"/>
</dbReference>
<dbReference type="SUPFAM" id="SSF53335">
    <property type="entry name" value="S-adenosyl-L-methionine-dependent methyltransferases"/>
    <property type="match status" value="1"/>
</dbReference>
<dbReference type="InterPro" id="IPR029063">
    <property type="entry name" value="SAM-dependent_MTases_sf"/>
</dbReference>
<feature type="non-terminal residue" evidence="1">
    <location>
        <position position="1"/>
    </location>
</feature>
<reference evidence="1 2" key="1">
    <citation type="journal article" date="2015" name="Genome Biol. Evol.">
        <title>Comparative Genomics of a Bacterivorous Green Alga Reveals Evolutionary Causalities and Consequences of Phago-Mixotrophic Mode of Nutrition.</title>
        <authorList>
            <person name="Burns J.A."/>
            <person name="Paasch A."/>
            <person name="Narechania A."/>
            <person name="Kim E."/>
        </authorList>
    </citation>
    <scope>NUCLEOTIDE SEQUENCE [LARGE SCALE GENOMIC DNA]</scope>
    <source>
        <strain evidence="1 2">PLY_AMNH</strain>
    </source>
</reference>
<dbReference type="AlphaFoldDB" id="A0AAE0FKV5"/>
<evidence type="ECO:0000313" key="2">
    <source>
        <dbReference type="Proteomes" id="UP001190700"/>
    </source>
</evidence>
<dbReference type="Proteomes" id="UP001190700">
    <property type="component" value="Unassembled WGS sequence"/>
</dbReference>
<dbReference type="EMBL" id="LGRX02016719">
    <property type="protein sequence ID" value="KAK3261712.1"/>
    <property type="molecule type" value="Genomic_DNA"/>
</dbReference>
<gene>
    <name evidence="1" type="ORF">CYMTET_29389</name>
</gene>
<keyword evidence="2" id="KW-1185">Reference proteome</keyword>
<organism evidence="1 2">
    <name type="scientific">Cymbomonas tetramitiformis</name>
    <dbReference type="NCBI Taxonomy" id="36881"/>
    <lineage>
        <taxon>Eukaryota</taxon>
        <taxon>Viridiplantae</taxon>
        <taxon>Chlorophyta</taxon>
        <taxon>Pyramimonadophyceae</taxon>
        <taxon>Pyramimonadales</taxon>
        <taxon>Pyramimonadaceae</taxon>
        <taxon>Cymbomonas</taxon>
    </lineage>
</organism>
<dbReference type="Gene3D" id="3.40.50.150">
    <property type="entry name" value="Vaccinia Virus protein VP39"/>
    <property type="match status" value="1"/>
</dbReference>
<dbReference type="Pfam" id="PF13578">
    <property type="entry name" value="Methyltransf_24"/>
    <property type="match status" value="1"/>
</dbReference>
<dbReference type="PANTHER" id="PTHR37909">
    <property type="entry name" value="S-ADENOSYL-L-METHIONINE-DEPENDENT METHYLTRANSFERASES SUPERFAMILY PROTEIN"/>
    <property type="match status" value="1"/>
</dbReference>
<name>A0AAE0FKV5_9CHLO</name>
<proteinExistence type="predicted"/>
<sequence length="83" mass="9770">VTADLVHIDAAHEYDDVMQDIRLWWPLIEPGGLLMGDDYTIWWPGVVRAVNEFAAENNLQVYVDADVKWFYHKKHTEYKHKGK</sequence>
<protein>
    <recommendedName>
        <fullName evidence="3">Class I SAM-dependent methyltransferase</fullName>
    </recommendedName>
</protein>